<keyword evidence="2" id="KW-0732">Signal</keyword>
<feature type="signal peptide" evidence="2">
    <location>
        <begin position="1"/>
        <end position="20"/>
    </location>
</feature>
<gene>
    <name evidence="3" type="ordered locus">HCH_06679</name>
</gene>
<feature type="chain" id="PRO_5004215431" description="ATPase involved in DNA repair" evidence="2">
    <location>
        <begin position="21"/>
        <end position="207"/>
    </location>
</feature>
<dbReference type="RefSeq" id="WP_011400361.1">
    <property type="nucleotide sequence ID" value="NC_007645.1"/>
</dbReference>
<dbReference type="Pfam" id="PF10973">
    <property type="entry name" value="DUF2799"/>
    <property type="match status" value="1"/>
</dbReference>
<dbReference type="OrthoDB" id="5917215at2"/>
<feature type="coiled-coil region" evidence="1">
    <location>
        <begin position="115"/>
        <end position="187"/>
    </location>
</feature>
<evidence type="ECO:0000313" key="4">
    <source>
        <dbReference type="Proteomes" id="UP000000238"/>
    </source>
</evidence>
<proteinExistence type="predicted"/>
<evidence type="ECO:0000256" key="1">
    <source>
        <dbReference type="SAM" id="Coils"/>
    </source>
</evidence>
<dbReference type="STRING" id="349521.HCH_06679"/>
<evidence type="ECO:0000313" key="3">
    <source>
        <dbReference type="EMBL" id="ABC33309.1"/>
    </source>
</evidence>
<keyword evidence="1" id="KW-0175">Coiled coil</keyword>
<dbReference type="Proteomes" id="UP000000238">
    <property type="component" value="Chromosome"/>
</dbReference>
<protein>
    <recommendedName>
        <fullName evidence="5">ATPase involved in DNA repair</fullName>
    </recommendedName>
</protein>
<organism evidence="3 4">
    <name type="scientific">Hahella chejuensis (strain KCTC 2396)</name>
    <dbReference type="NCBI Taxonomy" id="349521"/>
    <lineage>
        <taxon>Bacteria</taxon>
        <taxon>Pseudomonadati</taxon>
        <taxon>Pseudomonadota</taxon>
        <taxon>Gammaproteobacteria</taxon>
        <taxon>Oceanospirillales</taxon>
        <taxon>Hahellaceae</taxon>
        <taxon>Hahella</taxon>
    </lineage>
</organism>
<reference evidence="3 4" key="1">
    <citation type="journal article" date="2005" name="Nucleic Acids Res.">
        <title>Genomic blueprint of Hahella chejuensis, a marine microbe producing an algicidal agent.</title>
        <authorList>
            <person name="Jeong H."/>
            <person name="Yim J.H."/>
            <person name="Lee C."/>
            <person name="Choi S.-H."/>
            <person name="Park Y.K."/>
            <person name="Yoon S.H."/>
            <person name="Hur C.-G."/>
            <person name="Kang H.-Y."/>
            <person name="Kim D."/>
            <person name="Lee H.H."/>
            <person name="Park K.H."/>
            <person name="Park S.-H."/>
            <person name="Park H.-S."/>
            <person name="Lee H.K."/>
            <person name="Oh T.K."/>
            <person name="Kim J.F."/>
        </authorList>
    </citation>
    <scope>NUCLEOTIDE SEQUENCE [LARGE SCALE GENOMIC DNA]</scope>
    <source>
        <strain evidence="3 4">KCTC 2396</strain>
    </source>
</reference>
<sequence length="207" mass="23673">MVRRIIVVAALLNLSACATMNENECRNADWRVIGYEDGVAGRSATYLSQHREACSDHNVSPDLDAYRAGFDDGARNYCKPQNGFDLGRGGDAYKGQCPPDLEPVFMRAVESGQFVRYMEKEIKDAEGKRNTAEKDLDKNRDKIDAIEDELVNGSGDAQKRRDLLKQMRELENRRDDLNYELRHLDAKIREYRSVIDSIIVEQPWMKP</sequence>
<keyword evidence="4" id="KW-1185">Reference proteome</keyword>
<name>Q2S7R5_HAHCH</name>
<dbReference type="HOGENOM" id="CLU_097525_0_0_6"/>
<dbReference type="AlphaFoldDB" id="Q2S7R5"/>
<dbReference type="Gene3D" id="1.10.287.1490">
    <property type="match status" value="1"/>
</dbReference>
<dbReference type="InterPro" id="IPR021242">
    <property type="entry name" value="DUF2799"/>
</dbReference>
<dbReference type="KEGG" id="hch:HCH_06679"/>
<accession>Q2S7R5</accession>
<dbReference type="EMBL" id="CP000155">
    <property type="protein sequence ID" value="ABC33309.1"/>
    <property type="molecule type" value="Genomic_DNA"/>
</dbReference>
<evidence type="ECO:0008006" key="5">
    <source>
        <dbReference type="Google" id="ProtNLM"/>
    </source>
</evidence>
<dbReference type="eggNOG" id="ENOG5032YRS">
    <property type="taxonomic scope" value="Bacteria"/>
</dbReference>
<evidence type="ECO:0000256" key="2">
    <source>
        <dbReference type="SAM" id="SignalP"/>
    </source>
</evidence>